<keyword evidence="4" id="KW-0804">Transcription</keyword>
<dbReference type="InterPro" id="IPR007309">
    <property type="entry name" value="TFIIIC_Bblock-bd"/>
</dbReference>
<protein>
    <recommendedName>
        <fullName evidence="7">B-block binding subunit of TFIIIC domain-containing protein</fullName>
    </recommendedName>
</protein>
<proteinExistence type="predicted"/>
<evidence type="ECO:0000256" key="6">
    <source>
        <dbReference type="SAM" id="MobiDB-lite"/>
    </source>
</evidence>
<comment type="subcellular location">
    <subcellularLocation>
        <location evidence="1">Nucleus</location>
    </subcellularLocation>
</comment>
<dbReference type="PANTHER" id="PTHR15180">
    <property type="entry name" value="GENERAL TRANSCRIPTION FACTOR 3C POLYPEPTIDE 1"/>
    <property type="match status" value="1"/>
</dbReference>
<dbReference type="GO" id="GO:0042791">
    <property type="term" value="P:5S class rRNA transcription by RNA polymerase III"/>
    <property type="evidence" value="ECO:0007669"/>
    <property type="project" value="TreeGrafter"/>
</dbReference>
<keyword evidence="2" id="KW-0597">Phosphoprotein</keyword>
<evidence type="ECO:0000256" key="2">
    <source>
        <dbReference type="ARBA" id="ARBA00022553"/>
    </source>
</evidence>
<evidence type="ECO:0000256" key="1">
    <source>
        <dbReference type="ARBA" id="ARBA00004123"/>
    </source>
</evidence>
<name>A0A8R1WEK6_BOMMO</name>
<keyword evidence="3" id="KW-0238">DNA-binding</keyword>
<reference evidence="8" key="2">
    <citation type="submission" date="2022-06" db="UniProtKB">
        <authorList>
            <consortium name="EnsemblMetazoa"/>
        </authorList>
    </citation>
    <scope>IDENTIFICATION</scope>
    <source>
        <strain evidence="8">p50T (Dazao)</strain>
    </source>
</reference>
<dbReference type="RefSeq" id="XP_004922401.3">
    <property type="nucleotide sequence ID" value="XM_004922344.5"/>
</dbReference>
<dbReference type="Pfam" id="PF04182">
    <property type="entry name" value="B-block_TFIIIC"/>
    <property type="match status" value="1"/>
</dbReference>
<organism evidence="8 9">
    <name type="scientific">Bombyx mori</name>
    <name type="common">Silk moth</name>
    <dbReference type="NCBI Taxonomy" id="7091"/>
    <lineage>
        <taxon>Eukaryota</taxon>
        <taxon>Metazoa</taxon>
        <taxon>Ecdysozoa</taxon>
        <taxon>Arthropoda</taxon>
        <taxon>Hexapoda</taxon>
        <taxon>Insecta</taxon>
        <taxon>Pterygota</taxon>
        <taxon>Neoptera</taxon>
        <taxon>Endopterygota</taxon>
        <taxon>Lepidoptera</taxon>
        <taxon>Glossata</taxon>
        <taxon>Ditrysia</taxon>
        <taxon>Bombycoidea</taxon>
        <taxon>Bombycidae</taxon>
        <taxon>Bombycinae</taxon>
        <taxon>Bombyx</taxon>
    </lineage>
</organism>
<dbReference type="Proteomes" id="UP000005204">
    <property type="component" value="Unassembled WGS sequence"/>
</dbReference>
<evidence type="ECO:0000256" key="5">
    <source>
        <dbReference type="ARBA" id="ARBA00023242"/>
    </source>
</evidence>
<keyword evidence="9" id="KW-1185">Reference proteome</keyword>
<keyword evidence="5" id="KW-0539">Nucleus</keyword>
<dbReference type="GeneID" id="101735724"/>
<evidence type="ECO:0000256" key="3">
    <source>
        <dbReference type="ARBA" id="ARBA00023125"/>
    </source>
</evidence>
<feature type="domain" description="B-block binding subunit of TFIIIC" evidence="7">
    <location>
        <begin position="172"/>
        <end position="246"/>
    </location>
</feature>
<evidence type="ECO:0000313" key="8">
    <source>
        <dbReference type="EnsemblMetazoa" id="XP_004922401.3"/>
    </source>
</evidence>
<evidence type="ECO:0000313" key="9">
    <source>
        <dbReference type="Proteomes" id="UP000005204"/>
    </source>
</evidence>
<feature type="region of interest" description="Disordered" evidence="6">
    <location>
        <begin position="876"/>
        <end position="895"/>
    </location>
</feature>
<evidence type="ECO:0000259" key="7">
    <source>
        <dbReference type="Pfam" id="PF04182"/>
    </source>
</evidence>
<evidence type="ECO:0000256" key="4">
    <source>
        <dbReference type="ARBA" id="ARBA00023163"/>
    </source>
</evidence>
<accession>A0A8R1WEK6</accession>
<dbReference type="KEGG" id="bmor:101735724"/>
<feature type="compositionally biased region" description="Basic residues" evidence="6">
    <location>
        <begin position="876"/>
        <end position="886"/>
    </location>
</feature>
<dbReference type="GO" id="GO:0005634">
    <property type="term" value="C:nucleus"/>
    <property type="evidence" value="ECO:0007669"/>
    <property type="project" value="UniProtKB-SubCell"/>
</dbReference>
<dbReference type="InterPro" id="IPR044210">
    <property type="entry name" value="Tfc3-like"/>
</dbReference>
<dbReference type="GO" id="GO:0000127">
    <property type="term" value="C:transcription factor TFIIIC complex"/>
    <property type="evidence" value="ECO:0007669"/>
    <property type="project" value="InterPro"/>
</dbReference>
<dbReference type="PANTHER" id="PTHR15180:SF1">
    <property type="entry name" value="GENERAL TRANSCRIPTION FACTOR 3C POLYPEPTIDE 1"/>
    <property type="match status" value="1"/>
</dbReference>
<dbReference type="GO" id="GO:0003677">
    <property type="term" value="F:DNA binding"/>
    <property type="evidence" value="ECO:0007669"/>
    <property type="project" value="UniProtKB-KW"/>
</dbReference>
<sequence length="1489" mass="170799">MQNNGLKHFHFNFKDILLDEIALDGLEGIGIDLLWRRIEHRLSLPVTQKMKIRLWNTIINSNSLCFYLLPEPVPIFPILDRFALVDPDSGNFRDPTEYIDGPYEYNPIENEYGSCKYYRERTLLPNEIIRCISYDEVVSKYGDLLVIVANIEARWRALGPHLPITYLNYLSNIHYCILELIGRSRENGQMTIGTSNINKIVKEPKSLFYHRKQLQDLDLIKVQYVTQVLNSRGVKSLMLRLKKYHQPKILTIPKQGGLYNIVEYLKSKPDYSERTEVLIKKGLLTSAQIKKMKKGANIFNIEDREVIDSKKQRVMKRKYIQIVPQSDESSDSEDENNVEPIKCQYKVGVTILRQAYELLLAAGRKGLTQVDISKMLGVEVYTSRIICGVFKAKHVVRVFLEDKGRQRTARYIAIANTEKIDDTYATEKKKFLEYLQESTSRCDNDQSDSTEVAMAGDIQDKTNTSVTNDPDNPITEVKVFCDLDQTKIKPLYTESYPTLRQLRFANGVLKVIKERLCVCGYISLSTLVASEIGETPLDAKCFKIFLQKLANNGHIKMYRVKWPGFQNRYTNFICASHVKATDDIIKSKYKEISVRAAWNAKGKLVKSNDIGNASRPINLTPYPRYMKLQKLHEFIIKLVYFEPIKSESHNYPQGFTTLVDIIPEMTVQFAICLLKNLSDVGKMKIDESLFNVKLRDAPNDLYTMILQSTNLTTTVRTAVKMLAMFGLVQLIYQSAVLSIDHNNTTTFLFYVNRNAKIIDTTGVWPRLIANPSVNVKSYRFKTFDDVKDYWATVQNISINTKIKLVDRKRKKFTPPIRKFDEVAEHDNGERYGDGLGACGFDSFFYTEIPRLWLSVYVKAAKSGPQKQIIIPKNVRAAKPKKKRKKRATELQKGAKKKIQLARTRKRLVEGPASWTKEEDRIIILSKVAITIMSPISQPGCLTVRNVVAKDILSIKDPMKNQGAVHRRAIALETNATWQHEKECLLNEMSRRRFVQKYEGQLKKIRLRNSGNMTRFLHEARLVMLELMWILYQIVQSSSFTQKQPCIALDIEDFYNKFTITPSTGNKQFRLYKAPEQAALKEGIILSLFLSFNQEPNIEISKKVFNVLKKYPEMTLRAALDQLRKSGAVSAKEKIFNNYLYRINFEDSVKASYKISASYQRKWADRLNSDFIDDLAAIVDSELPENSFKGSSELNCFLLEMQAANVLEIISSTIPVIVDVAGTSIILDEHISVLEVETKYQLKSGTLTLKNKTQFKKMSKYMNDFECFDAALKELSRQATIPSKTKQTYPCAEGKVLKYIVSKGESGATFYELEKINGDTKALIQQLADLESANIIKRIGYNENILISINFIESLTIKIDDKYIIPTPWLNTDATIKQDIFLKWAGVLVSKICEYPGATIQYLSDQCEYLSCRAVQDVCVFLSKMKCVALSCVKTIEPDLFSDDDVYTESTEYNCYESFNNIIVYPIKNCTCRYAYVRKLMVSSYSKRSN</sequence>
<dbReference type="EnsemblMetazoa" id="XM_004922344.4">
    <property type="protein sequence ID" value="XP_004922401.3"/>
    <property type="gene ID" value="LOC101735724"/>
</dbReference>
<dbReference type="GO" id="GO:0006384">
    <property type="term" value="P:transcription initiation at RNA polymerase III promoter"/>
    <property type="evidence" value="ECO:0007669"/>
    <property type="project" value="InterPro"/>
</dbReference>
<reference evidence="9" key="1">
    <citation type="journal article" date="2008" name="Insect Biochem. Mol. Biol.">
        <title>The genome of a lepidopteran model insect, the silkworm Bombyx mori.</title>
        <authorList>
            <consortium name="International Silkworm Genome Consortium"/>
        </authorList>
    </citation>
    <scope>NUCLEOTIDE SEQUENCE [LARGE SCALE GENOMIC DNA]</scope>
    <source>
        <strain evidence="9">p50T</strain>
    </source>
</reference>